<comment type="caution">
    <text evidence="11">The sequence shown here is derived from an EMBL/GenBank/DDBJ whole genome shotgun (WGS) entry which is preliminary data.</text>
</comment>
<feature type="compositionally biased region" description="Basic and acidic residues" evidence="8">
    <location>
        <begin position="1033"/>
        <end position="1048"/>
    </location>
</feature>
<feature type="compositionally biased region" description="Basic and acidic residues" evidence="8">
    <location>
        <begin position="877"/>
        <end position="920"/>
    </location>
</feature>
<dbReference type="GO" id="GO:0004222">
    <property type="term" value="F:metalloendopeptidase activity"/>
    <property type="evidence" value="ECO:0007669"/>
    <property type="project" value="InterPro"/>
</dbReference>
<dbReference type="InterPro" id="IPR000718">
    <property type="entry name" value="Peptidase_M13"/>
</dbReference>
<evidence type="ECO:0000256" key="4">
    <source>
        <dbReference type="ARBA" id="ARBA00022723"/>
    </source>
</evidence>
<evidence type="ECO:0000256" key="8">
    <source>
        <dbReference type="SAM" id="MobiDB-lite"/>
    </source>
</evidence>
<feature type="compositionally biased region" description="Basic and acidic residues" evidence="8">
    <location>
        <begin position="1115"/>
        <end position="1173"/>
    </location>
</feature>
<dbReference type="EMBL" id="BSXW01000094">
    <property type="protein sequence ID" value="GMF11944.1"/>
    <property type="molecule type" value="Genomic_DNA"/>
</dbReference>
<proteinExistence type="inferred from homology"/>
<accession>A0A9W6WQE0</accession>
<dbReference type="CDD" id="cd08662">
    <property type="entry name" value="M13"/>
    <property type="match status" value="1"/>
</dbReference>
<dbReference type="PANTHER" id="PTHR11733">
    <property type="entry name" value="ZINC METALLOPROTEASE FAMILY M13 NEPRILYSIN-RELATED"/>
    <property type="match status" value="1"/>
</dbReference>
<gene>
    <name evidence="11" type="ORF">Plil01_000261000</name>
</gene>
<name>A0A9W6WQE0_9STRA</name>
<evidence type="ECO:0000256" key="5">
    <source>
        <dbReference type="ARBA" id="ARBA00022801"/>
    </source>
</evidence>
<sequence length="1363" mass="154933">MSTAGATSSKRKHRFNFLKNNFSSSSDFQDLPHLIDSNIIIQRTRPSAANISSHAILDTAAIFHKSHSLSRPHVRGPGAMAATRVNEFTPLLVTDDAFRPPTRRRSVWQYVLAGALSLGVLSLFQQQDAPSLNVADVAVSLDETPDADDAAFLSSMETFKDPSVDPCVDFYEYACGGWLKSHEIPSDRPSIDSSFYVVSESNKDTIQRIFDQNPPQIGQLHQSCLNNQEVDADAVAFVAQLIDNVHQVDSTLALLEYAGELDQSLGISSFFSLFVGADPEDPSTNVLQLAQGGLTLPSREYYLEESKVDAYAALYVDYVTKLFAVGNLDKHNVSEYAEAVLETETAFAKISLPNAALRNPWTTNTAYPFAEIAQRYPFLMAYLNGIYKQEPFPMLHAIIATPDFLKAQNELLSDESLLPQLKNYLSFHLIDSFGAILGEYFRRASHEFHGTIQGAGTLLPRDQFCVRLTTAFLGDELGEYYMKEVFGPDAKAAAQALVAEIEESLKALLLTESWLDKVTYDAAVDKLNKVRNYIGGPDKVQPLPFELQSDAFFNNVKSLMQLAAAGTIQAVNKPVDPHAWDMFPSTVNAYYDPSANKMVFPAAILQPPFYSADHFPAAANFARIGMVMGHELSHGFDDQGHNYDSNGALRSWWTPSVSAEFAEKAQCLAAQYSTFPVVSIEDGHVVGTVNGNLTLGENIADNGGIRLAYEAYHLWKSTFAPPPIEPPASPPAAKTPEPAQTEPGGVIPVATPTSPPPVIPEPQPADVGPGEVIPEEISPAPATPAPEPAPTDSEPVTQVPVVPNPPAPSEPAPKQQTPAPFPEDTITPVTPPPVPEEPTAVPASNVPAPIPVDVTPGATPIPAVTEGAPDKHKHKKEKEEPETEHPVKKQKHHSDDEAGKDKKSDKSESKPEEGDEDSSRSGHKHSSDKKTNKEEEEEKSRDKKHERKDEDKKSSERDHVGKRDKEEQDDHHQKSHHHDDDSKLEDEEDTKKHKTDEKDSDEHKSASHRDQDKRHREDSDYDKSERKNRHRHVGDGDEGDHRRYEHERKHERREHHHRRDEEENDEGESDGYKRKHHDYREYNDREEEEDDERQGKRNYHWDEDDGDSDRHGRRNHESKEERREERKEKHRERREERKEEHRERREERKEEQRERREERQQRREERKERKKEEEEYEKSKHHHHRDEDYDDDSRRRHGHKELTDTWEDCDECGREEYRRHHRDEDYYEDRHHAHKEHADRWEDCDGCGRERHRRHHKHDEEWDEESERGCGEEDDDCYGSEACRAIVQPNDPVADDRLFFTAFAQNWCEKCTPGYAELLLMIDPHSPGKWRVNGPLMNYDKFAEVFSCPVGTPMNPEKKCVIW</sequence>
<keyword evidence="12" id="KW-1185">Reference proteome</keyword>
<dbReference type="PANTHER" id="PTHR11733:SF167">
    <property type="entry name" value="FI17812P1-RELATED"/>
    <property type="match status" value="1"/>
</dbReference>
<evidence type="ECO:0000256" key="3">
    <source>
        <dbReference type="ARBA" id="ARBA00022670"/>
    </source>
</evidence>
<evidence type="ECO:0000313" key="11">
    <source>
        <dbReference type="EMBL" id="GMF11944.1"/>
    </source>
</evidence>
<evidence type="ECO:0000256" key="2">
    <source>
        <dbReference type="ARBA" id="ARBA00007357"/>
    </source>
</evidence>
<evidence type="ECO:0000256" key="6">
    <source>
        <dbReference type="ARBA" id="ARBA00022833"/>
    </source>
</evidence>
<feature type="compositionally biased region" description="Basic and acidic residues" evidence="8">
    <location>
        <begin position="989"/>
        <end position="1025"/>
    </location>
</feature>
<organism evidence="11 12">
    <name type="scientific">Phytophthora lilii</name>
    <dbReference type="NCBI Taxonomy" id="2077276"/>
    <lineage>
        <taxon>Eukaryota</taxon>
        <taxon>Sar</taxon>
        <taxon>Stramenopiles</taxon>
        <taxon>Oomycota</taxon>
        <taxon>Peronosporomycetes</taxon>
        <taxon>Peronosporales</taxon>
        <taxon>Peronosporaceae</taxon>
        <taxon>Phytophthora</taxon>
    </lineage>
</organism>
<evidence type="ECO:0000256" key="7">
    <source>
        <dbReference type="ARBA" id="ARBA00023049"/>
    </source>
</evidence>
<dbReference type="InterPro" id="IPR008753">
    <property type="entry name" value="Peptidase_M13_N"/>
</dbReference>
<feature type="compositionally biased region" description="Pro residues" evidence="8">
    <location>
        <begin position="802"/>
        <end position="811"/>
    </location>
</feature>
<protein>
    <submittedName>
        <fullName evidence="11">Unnamed protein product</fullName>
    </submittedName>
</protein>
<keyword evidence="6" id="KW-0862">Zinc</keyword>
<keyword evidence="5" id="KW-0378">Hydrolase</keyword>
<dbReference type="OrthoDB" id="6475849at2759"/>
<keyword evidence="4" id="KW-0479">Metal-binding</keyword>
<feature type="domain" description="Peptidase M13 C-terminal" evidence="9">
    <location>
        <begin position="588"/>
        <end position="713"/>
    </location>
</feature>
<keyword evidence="7" id="KW-0482">Metalloprotease</keyword>
<dbReference type="InterPro" id="IPR018497">
    <property type="entry name" value="Peptidase_M13_C"/>
</dbReference>
<dbReference type="GO" id="GO:0016485">
    <property type="term" value="P:protein processing"/>
    <property type="evidence" value="ECO:0007669"/>
    <property type="project" value="TreeGrafter"/>
</dbReference>
<dbReference type="SUPFAM" id="SSF55486">
    <property type="entry name" value="Metalloproteases ('zincins'), catalytic domain"/>
    <property type="match status" value="2"/>
</dbReference>
<dbReference type="GO" id="GO:0046872">
    <property type="term" value="F:metal ion binding"/>
    <property type="evidence" value="ECO:0007669"/>
    <property type="project" value="UniProtKB-KW"/>
</dbReference>
<dbReference type="InterPro" id="IPR024079">
    <property type="entry name" value="MetalloPept_cat_dom_sf"/>
</dbReference>
<reference evidence="11" key="1">
    <citation type="submission" date="2023-04" db="EMBL/GenBank/DDBJ databases">
        <title>Phytophthora lilii NBRC 32176.</title>
        <authorList>
            <person name="Ichikawa N."/>
            <person name="Sato H."/>
            <person name="Tonouchi N."/>
        </authorList>
    </citation>
    <scope>NUCLEOTIDE SEQUENCE</scope>
    <source>
        <strain evidence="11">NBRC 32176</strain>
    </source>
</reference>
<feature type="domain" description="Peptidase M13 C-terminal" evidence="9">
    <location>
        <begin position="1291"/>
        <end position="1361"/>
    </location>
</feature>
<dbReference type="PROSITE" id="PS51885">
    <property type="entry name" value="NEPRILYSIN"/>
    <property type="match status" value="1"/>
</dbReference>
<dbReference type="Gene3D" id="1.10.1380.10">
    <property type="entry name" value="Neutral endopeptidase , domain2"/>
    <property type="match status" value="1"/>
</dbReference>
<dbReference type="InterPro" id="IPR042089">
    <property type="entry name" value="Peptidase_M13_dom_2"/>
</dbReference>
<dbReference type="GO" id="GO:0005886">
    <property type="term" value="C:plasma membrane"/>
    <property type="evidence" value="ECO:0007669"/>
    <property type="project" value="TreeGrafter"/>
</dbReference>
<dbReference type="PRINTS" id="PR00786">
    <property type="entry name" value="NEPRILYSIN"/>
</dbReference>
<evidence type="ECO:0000313" key="12">
    <source>
        <dbReference type="Proteomes" id="UP001165083"/>
    </source>
</evidence>
<keyword evidence="3" id="KW-0645">Protease</keyword>
<feature type="compositionally biased region" description="Basic residues" evidence="8">
    <location>
        <begin position="1049"/>
        <end position="1058"/>
    </location>
</feature>
<evidence type="ECO:0000256" key="1">
    <source>
        <dbReference type="ARBA" id="ARBA00001947"/>
    </source>
</evidence>
<comment type="cofactor">
    <cofactor evidence="1">
        <name>Zn(2+)</name>
        <dbReference type="ChEBI" id="CHEBI:29105"/>
    </cofactor>
</comment>
<feature type="domain" description="Peptidase M13 N-terminal" evidence="10">
    <location>
        <begin position="166"/>
        <end position="537"/>
    </location>
</feature>
<feature type="compositionally biased region" description="Low complexity" evidence="8">
    <location>
        <begin position="790"/>
        <end position="801"/>
    </location>
</feature>
<feature type="region of interest" description="Disordered" evidence="8">
    <location>
        <begin position="722"/>
        <end position="1197"/>
    </location>
</feature>
<feature type="compositionally biased region" description="Pro residues" evidence="8">
    <location>
        <begin position="753"/>
        <end position="763"/>
    </location>
</feature>
<evidence type="ECO:0000259" key="10">
    <source>
        <dbReference type="Pfam" id="PF05649"/>
    </source>
</evidence>
<dbReference type="Pfam" id="PF05649">
    <property type="entry name" value="Peptidase_M13_N"/>
    <property type="match status" value="1"/>
</dbReference>
<dbReference type="Pfam" id="PF01431">
    <property type="entry name" value="Peptidase_M13"/>
    <property type="match status" value="2"/>
</dbReference>
<dbReference type="Gene3D" id="3.40.390.10">
    <property type="entry name" value="Collagenase (Catalytic Domain)"/>
    <property type="match status" value="2"/>
</dbReference>
<feature type="compositionally biased region" description="Basic and acidic residues" evidence="8">
    <location>
        <begin position="928"/>
        <end position="981"/>
    </location>
</feature>
<evidence type="ECO:0000259" key="9">
    <source>
        <dbReference type="Pfam" id="PF01431"/>
    </source>
</evidence>
<comment type="similarity">
    <text evidence="2">Belongs to the peptidase M13 family.</text>
</comment>
<dbReference type="Proteomes" id="UP001165083">
    <property type="component" value="Unassembled WGS sequence"/>
</dbReference>